<dbReference type="EC" id="6.3.4.14" evidence="4 15"/>
<dbReference type="InterPro" id="IPR004549">
    <property type="entry name" value="Acetyl_CoA_COase_biotin_COase"/>
</dbReference>
<dbReference type="AlphaFoldDB" id="A0A6B2MK72"/>
<dbReference type="InterPro" id="IPR011054">
    <property type="entry name" value="Rudment_hybrid_motif"/>
</dbReference>
<accession>A0A6B2MK72</accession>
<feature type="domain" description="Biotin carboxylation" evidence="17">
    <location>
        <begin position="4"/>
        <end position="449"/>
    </location>
</feature>
<dbReference type="Pfam" id="PF00289">
    <property type="entry name" value="Biotin_carb_N"/>
    <property type="match status" value="1"/>
</dbReference>
<organism evidence="18">
    <name type="scientific">Burkholderia cenocepacia</name>
    <dbReference type="NCBI Taxonomy" id="95486"/>
    <lineage>
        <taxon>Bacteria</taxon>
        <taxon>Pseudomonadati</taxon>
        <taxon>Pseudomonadota</taxon>
        <taxon>Betaproteobacteria</taxon>
        <taxon>Burkholderiales</taxon>
        <taxon>Burkholderiaceae</taxon>
        <taxon>Burkholderia</taxon>
        <taxon>Burkholderia cepacia complex</taxon>
    </lineage>
</organism>
<dbReference type="SMART" id="SM00878">
    <property type="entry name" value="Biotin_carb_C"/>
    <property type="match status" value="1"/>
</dbReference>
<evidence type="ECO:0000256" key="8">
    <source>
        <dbReference type="ARBA" id="ARBA00022741"/>
    </source>
</evidence>
<evidence type="ECO:0000259" key="16">
    <source>
        <dbReference type="PROSITE" id="PS50975"/>
    </source>
</evidence>
<dbReference type="PROSITE" id="PS50975">
    <property type="entry name" value="ATP_GRASP"/>
    <property type="match status" value="1"/>
</dbReference>
<keyword evidence="6 15" id="KW-0436">Ligase</keyword>
<dbReference type="Gene3D" id="3.30.470.20">
    <property type="entry name" value="ATP-grasp fold, B domain"/>
    <property type="match status" value="1"/>
</dbReference>
<proteinExistence type="predicted"/>
<keyword evidence="7" id="KW-0479">Metal-binding</keyword>
<evidence type="ECO:0000313" key="18">
    <source>
        <dbReference type="EMBL" id="NDV75182.1"/>
    </source>
</evidence>
<dbReference type="GO" id="GO:0006633">
    <property type="term" value="P:fatty acid biosynthetic process"/>
    <property type="evidence" value="ECO:0007669"/>
    <property type="project" value="UniProtKB-KW"/>
</dbReference>
<dbReference type="SUPFAM" id="SSF52440">
    <property type="entry name" value="PreATP-grasp domain"/>
    <property type="match status" value="1"/>
</dbReference>
<dbReference type="InterPro" id="IPR011764">
    <property type="entry name" value="Biotin_carboxylation_dom"/>
</dbReference>
<comment type="caution">
    <text evidence="18">The sequence shown here is derived from an EMBL/GenBank/DDBJ whole genome shotgun (WGS) entry which is preliminary data.</text>
</comment>
<dbReference type="GO" id="GO:2001295">
    <property type="term" value="P:malonyl-CoA biosynthetic process"/>
    <property type="evidence" value="ECO:0007669"/>
    <property type="project" value="UniProtKB-UniPathway"/>
</dbReference>
<evidence type="ECO:0000256" key="9">
    <source>
        <dbReference type="ARBA" id="ARBA00022840"/>
    </source>
</evidence>
<dbReference type="InterPro" id="IPR051602">
    <property type="entry name" value="ACC_Biotin_Carboxylase"/>
</dbReference>
<dbReference type="SUPFAM" id="SSF51246">
    <property type="entry name" value="Rudiment single hybrid motif"/>
    <property type="match status" value="1"/>
</dbReference>
<dbReference type="InterPro" id="IPR005479">
    <property type="entry name" value="CPAse_ATP-bd"/>
</dbReference>
<dbReference type="SUPFAM" id="SSF56059">
    <property type="entry name" value="Glutathione synthetase ATP-binding domain-like"/>
    <property type="match status" value="1"/>
</dbReference>
<dbReference type="NCBIfam" id="NF006367">
    <property type="entry name" value="PRK08591.1"/>
    <property type="match status" value="1"/>
</dbReference>
<protein>
    <recommendedName>
        <fullName evidence="5 15">Biotin carboxylase</fullName>
        <ecNumber evidence="4 15">6.3.4.14</ecNumber>
    </recommendedName>
    <alternativeName>
        <fullName evidence="12 15">Acetyl-coenzyme A carboxylase biotin carboxylase subunit A</fullName>
    </alternativeName>
</protein>
<evidence type="ECO:0000256" key="7">
    <source>
        <dbReference type="ARBA" id="ARBA00022723"/>
    </source>
</evidence>
<evidence type="ECO:0000256" key="1">
    <source>
        <dbReference type="ARBA" id="ARBA00003761"/>
    </source>
</evidence>
<dbReference type="Pfam" id="PF02785">
    <property type="entry name" value="Biotin_carb_C"/>
    <property type="match status" value="1"/>
</dbReference>
<reference evidence="18" key="1">
    <citation type="submission" date="2019-11" db="EMBL/GenBank/DDBJ databases">
        <title>Burkholderia cenocepacia CF.</title>
        <authorList>
            <person name="Vianna E.F."/>
            <person name="Marques E.A."/>
            <person name="Albano R.M."/>
            <person name="Leao R.S."/>
        </authorList>
    </citation>
    <scope>NUCLEOTIDE SEQUENCE</scope>
    <source>
        <strain evidence="18">MS-2140</strain>
    </source>
</reference>
<keyword evidence="15" id="KW-0444">Lipid biosynthesis</keyword>
<dbReference type="GO" id="GO:0005524">
    <property type="term" value="F:ATP binding"/>
    <property type="evidence" value="ECO:0007669"/>
    <property type="project" value="UniProtKB-UniRule"/>
</dbReference>
<dbReference type="PANTHER" id="PTHR48095:SF2">
    <property type="entry name" value="BIOTIN CARBOXYLASE, CHLOROPLASTIC"/>
    <property type="match status" value="1"/>
</dbReference>
<dbReference type="PROSITE" id="PS00866">
    <property type="entry name" value="CPSASE_1"/>
    <property type="match status" value="1"/>
</dbReference>
<dbReference type="NCBIfam" id="TIGR00514">
    <property type="entry name" value="accC"/>
    <property type="match status" value="1"/>
</dbReference>
<evidence type="ECO:0000256" key="15">
    <source>
        <dbReference type="RuleBase" id="RU365063"/>
    </source>
</evidence>
<evidence type="ECO:0000259" key="17">
    <source>
        <dbReference type="PROSITE" id="PS50979"/>
    </source>
</evidence>
<keyword evidence="15" id="KW-0275">Fatty acid biosynthesis</keyword>
<evidence type="ECO:0000256" key="3">
    <source>
        <dbReference type="ARBA" id="ARBA00011750"/>
    </source>
</evidence>
<dbReference type="GO" id="GO:0046872">
    <property type="term" value="F:metal ion binding"/>
    <property type="evidence" value="ECO:0007669"/>
    <property type="project" value="UniProtKB-KW"/>
</dbReference>
<dbReference type="RefSeq" id="WP_163125211.1">
    <property type="nucleotide sequence ID" value="NZ_CP090677.1"/>
</dbReference>
<evidence type="ECO:0000256" key="6">
    <source>
        <dbReference type="ARBA" id="ARBA00022598"/>
    </source>
</evidence>
<dbReference type="UniPathway" id="UPA00655">
    <property type="reaction ID" value="UER00711"/>
</dbReference>
<comment type="catalytic activity">
    <reaction evidence="13 15">
        <text>N(6)-biotinyl-L-lysyl-[protein] + hydrogencarbonate + ATP = N(6)-carboxybiotinyl-L-lysyl-[protein] + ADP + phosphate + H(+)</text>
        <dbReference type="Rhea" id="RHEA:13501"/>
        <dbReference type="Rhea" id="RHEA-COMP:10505"/>
        <dbReference type="Rhea" id="RHEA-COMP:10506"/>
        <dbReference type="ChEBI" id="CHEBI:15378"/>
        <dbReference type="ChEBI" id="CHEBI:17544"/>
        <dbReference type="ChEBI" id="CHEBI:30616"/>
        <dbReference type="ChEBI" id="CHEBI:43474"/>
        <dbReference type="ChEBI" id="CHEBI:83144"/>
        <dbReference type="ChEBI" id="CHEBI:83145"/>
        <dbReference type="ChEBI" id="CHEBI:456216"/>
        <dbReference type="EC" id="6.3.4.14"/>
    </reaction>
</comment>
<name>A0A6B2MK72_9BURK</name>
<comment type="function">
    <text evidence="1 15">This protein is a component of the acetyl coenzyme A carboxylase complex; first, biotin carboxylase catalyzes the carboxylation of the carrier protein and then the transcarboxylase transfers the carboxyl group to form malonyl-CoA.</text>
</comment>
<dbReference type="PROSITE" id="PS50979">
    <property type="entry name" value="BC"/>
    <property type="match status" value="1"/>
</dbReference>
<keyword evidence="9 14" id="KW-0067">ATP-binding</keyword>
<dbReference type="FunFam" id="3.40.50.20:FF:000010">
    <property type="entry name" value="Propionyl-CoA carboxylase subunit alpha"/>
    <property type="match status" value="1"/>
</dbReference>
<evidence type="ECO:0000256" key="13">
    <source>
        <dbReference type="ARBA" id="ARBA00048600"/>
    </source>
</evidence>
<sequence length="459" mass="50232">MSSKIKRLLVANRGEIAVRIIRACRELGIETVQVFSEADRDSLAVRMADRAVCIGGAKPQESYLHPQRILAAATALDVDAIHPGYGFLSENADFADLVEAEGFIFVGPTGASIRAMGDKAMARKLAEEAGVPTTPGSKGVVTDAAEAATIAEQIGYPVLLKASAGGGGRGMRVVNDASMIEKAFLEASREATVAFGNGAMYLEKFLSDIRHIEIQVLGDGRNVLHLGERDCSTQRRNQKLIEESPSPVLNATLRAKIGEAAVSLCKHVQYRSAGTIECILDPASQSFYFMEMNTRIQVEHPVTEMVSGIDLVKAQIRIAAGESIERLQADVRLTGHAIECRINAEDPELDFQPKPGKVQRYSPPGGIGVRVDSHLFSGYVVPPYYDSLLGKVICWGETRTEAIERMQRALRELEIDGVQTTREFHLRLIGSNDFAEAKIHTRYIQDVYLKERAKTKEAH</sequence>
<evidence type="ECO:0000256" key="14">
    <source>
        <dbReference type="PROSITE-ProRule" id="PRU00409"/>
    </source>
</evidence>
<dbReference type="PANTHER" id="PTHR48095">
    <property type="entry name" value="PYRUVATE CARBOXYLASE SUBUNIT A"/>
    <property type="match status" value="1"/>
</dbReference>
<dbReference type="InterPro" id="IPR005481">
    <property type="entry name" value="BC-like_N"/>
</dbReference>
<evidence type="ECO:0000256" key="5">
    <source>
        <dbReference type="ARBA" id="ARBA00017242"/>
    </source>
</evidence>
<dbReference type="InterPro" id="IPR005482">
    <property type="entry name" value="Biotin_COase_C"/>
</dbReference>
<keyword evidence="10" id="KW-0460">Magnesium</keyword>
<keyword evidence="15" id="KW-0443">Lipid metabolism</keyword>
<dbReference type="EMBL" id="JAAEAM010000029">
    <property type="protein sequence ID" value="NDV75182.1"/>
    <property type="molecule type" value="Genomic_DNA"/>
</dbReference>
<comment type="subunit">
    <text evidence="3 15">Acetyl-CoA carboxylase is a heterohexamer of biotin carboxyl carrier protein, biotin carboxylase and the two subunits of carboxyl transferase in a 2:2 complex.</text>
</comment>
<dbReference type="FunFam" id="3.30.1490.20:FF:000018">
    <property type="entry name" value="Biotin carboxylase"/>
    <property type="match status" value="1"/>
</dbReference>
<dbReference type="InterPro" id="IPR011761">
    <property type="entry name" value="ATP-grasp"/>
</dbReference>
<evidence type="ECO:0000256" key="12">
    <source>
        <dbReference type="ARBA" id="ARBA00033786"/>
    </source>
</evidence>
<keyword evidence="8 14" id="KW-0547">Nucleotide-binding</keyword>
<dbReference type="InterPro" id="IPR016185">
    <property type="entry name" value="PreATP-grasp_dom_sf"/>
</dbReference>
<evidence type="ECO:0000256" key="2">
    <source>
        <dbReference type="ARBA" id="ARBA00004956"/>
    </source>
</evidence>
<dbReference type="Pfam" id="PF02786">
    <property type="entry name" value="CPSase_L_D2"/>
    <property type="match status" value="1"/>
</dbReference>
<keyword evidence="11 15" id="KW-0092">Biotin</keyword>
<keyword evidence="15" id="KW-0276">Fatty acid metabolism</keyword>
<evidence type="ECO:0000256" key="10">
    <source>
        <dbReference type="ARBA" id="ARBA00022842"/>
    </source>
</evidence>
<evidence type="ECO:0000256" key="4">
    <source>
        <dbReference type="ARBA" id="ARBA00013263"/>
    </source>
</evidence>
<gene>
    <name evidence="18" type="primary">accC</name>
    <name evidence="18" type="ORF">GFJ35_24345</name>
</gene>
<feature type="domain" description="ATP-grasp" evidence="16">
    <location>
        <begin position="123"/>
        <end position="320"/>
    </location>
</feature>
<dbReference type="PROSITE" id="PS00867">
    <property type="entry name" value="CPSASE_2"/>
    <property type="match status" value="1"/>
</dbReference>
<dbReference type="GO" id="GO:0004075">
    <property type="term" value="F:biotin carboxylase activity"/>
    <property type="evidence" value="ECO:0007669"/>
    <property type="project" value="UniProtKB-EC"/>
</dbReference>
<comment type="pathway">
    <text evidence="2 15">Lipid metabolism; malonyl-CoA biosynthesis; malonyl-CoA from acetyl-CoA: step 1/1.</text>
</comment>
<evidence type="ECO:0000256" key="11">
    <source>
        <dbReference type="ARBA" id="ARBA00023267"/>
    </source>
</evidence>